<dbReference type="PANTHER" id="PTHR30572">
    <property type="entry name" value="MEMBRANE COMPONENT OF TRANSPORTER-RELATED"/>
    <property type="match status" value="1"/>
</dbReference>
<evidence type="ECO:0000256" key="5">
    <source>
        <dbReference type="ARBA" id="ARBA00023136"/>
    </source>
</evidence>
<evidence type="ECO:0000256" key="4">
    <source>
        <dbReference type="ARBA" id="ARBA00022989"/>
    </source>
</evidence>
<feature type="transmembrane region" description="Helical" evidence="7">
    <location>
        <begin position="438"/>
        <end position="460"/>
    </location>
</feature>
<feature type="transmembrane region" description="Helical" evidence="7">
    <location>
        <begin position="352"/>
        <end position="371"/>
    </location>
</feature>
<proteinExistence type="inferred from homology"/>
<dbReference type="OrthoDB" id="9780560at2"/>
<dbReference type="Pfam" id="PF02687">
    <property type="entry name" value="FtsX"/>
    <property type="match status" value="2"/>
</dbReference>
<keyword evidence="3 7" id="KW-0812">Transmembrane</keyword>
<dbReference type="EMBL" id="QTUC01000001">
    <property type="protein sequence ID" value="REF37041.1"/>
    <property type="molecule type" value="Genomic_DNA"/>
</dbReference>
<feature type="transmembrane region" description="Helical" evidence="7">
    <location>
        <begin position="17"/>
        <end position="37"/>
    </location>
</feature>
<feature type="transmembrane region" description="Helical" evidence="7">
    <location>
        <begin position="256"/>
        <end position="281"/>
    </location>
</feature>
<evidence type="ECO:0000256" key="3">
    <source>
        <dbReference type="ARBA" id="ARBA00022692"/>
    </source>
</evidence>
<feature type="transmembrane region" description="Helical" evidence="7">
    <location>
        <begin position="397"/>
        <end position="418"/>
    </location>
</feature>
<dbReference type="GO" id="GO:0005886">
    <property type="term" value="C:plasma membrane"/>
    <property type="evidence" value="ECO:0007669"/>
    <property type="project" value="UniProtKB-SubCell"/>
</dbReference>
<feature type="domain" description="ABC3 transporter permease C-terminal" evidence="8">
    <location>
        <begin position="709"/>
        <end position="827"/>
    </location>
</feature>
<dbReference type="GO" id="GO:0022857">
    <property type="term" value="F:transmembrane transporter activity"/>
    <property type="evidence" value="ECO:0007669"/>
    <property type="project" value="TreeGrafter"/>
</dbReference>
<feature type="transmembrane region" description="Helical" evidence="7">
    <location>
        <begin position="751"/>
        <end position="777"/>
    </location>
</feature>
<feature type="transmembrane region" description="Helical" evidence="7">
    <location>
        <begin position="701"/>
        <end position="730"/>
    </location>
</feature>
<dbReference type="AlphaFoldDB" id="A0A3D9VIA6"/>
<evidence type="ECO:0000256" key="6">
    <source>
        <dbReference type="ARBA" id="ARBA00038076"/>
    </source>
</evidence>
<dbReference type="Proteomes" id="UP000256485">
    <property type="component" value="Unassembled WGS sequence"/>
</dbReference>
<evidence type="ECO:0000256" key="1">
    <source>
        <dbReference type="ARBA" id="ARBA00004651"/>
    </source>
</evidence>
<keyword evidence="5 7" id="KW-0472">Membrane</keyword>
<organism evidence="9 10">
    <name type="scientific">Thermasporomyces composti</name>
    <dbReference type="NCBI Taxonomy" id="696763"/>
    <lineage>
        <taxon>Bacteria</taxon>
        <taxon>Bacillati</taxon>
        <taxon>Actinomycetota</taxon>
        <taxon>Actinomycetes</taxon>
        <taxon>Propionibacteriales</taxon>
        <taxon>Nocardioidaceae</taxon>
        <taxon>Thermasporomyces</taxon>
    </lineage>
</organism>
<reference evidence="9 10" key="1">
    <citation type="submission" date="2018-08" db="EMBL/GenBank/DDBJ databases">
        <title>Sequencing the genomes of 1000 actinobacteria strains.</title>
        <authorList>
            <person name="Klenk H.-P."/>
        </authorList>
    </citation>
    <scope>NUCLEOTIDE SEQUENCE [LARGE SCALE GENOMIC DNA]</scope>
    <source>
        <strain evidence="9 10">DSM 22891</strain>
    </source>
</reference>
<evidence type="ECO:0000313" key="10">
    <source>
        <dbReference type="Proteomes" id="UP000256485"/>
    </source>
</evidence>
<accession>A0A3D9VIA6</accession>
<comment type="subcellular location">
    <subcellularLocation>
        <location evidence="1">Cell membrane</location>
        <topology evidence="1">Multi-pass membrane protein</topology>
    </subcellularLocation>
</comment>
<evidence type="ECO:0000256" key="2">
    <source>
        <dbReference type="ARBA" id="ARBA00022475"/>
    </source>
</evidence>
<gene>
    <name evidence="9" type="ORF">DFJ64_2477</name>
</gene>
<evidence type="ECO:0000259" key="8">
    <source>
        <dbReference type="Pfam" id="PF02687"/>
    </source>
</evidence>
<dbReference type="RefSeq" id="WP_115850575.1">
    <property type="nucleotide sequence ID" value="NZ_QTUC01000001.1"/>
</dbReference>
<dbReference type="InterPro" id="IPR003838">
    <property type="entry name" value="ABC3_permease_C"/>
</dbReference>
<keyword evidence="2" id="KW-1003">Cell membrane</keyword>
<keyword evidence="4 7" id="KW-1133">Transmembrane helix</keyword>
<evidence type="ECO:0000313" key="9">
    <source>
        <dbReference type="EMBL" id="REF37041.1"/>
    </source>
</evidence>
<feature type="transmembrane region" description="Helical" evidence="7">
    <location>
        <begin position="309"/>
        <end position="332"/>
    </location>
</feature>
<evidence type="ECO:0000256" key="7">
    <source>
        <dbReference type="SAM" id="Phobius"/>
    </source>
</evidence>
<dbReference type="InterPro" id="IPR050250">
    <property type="entry name" value="Macrolide_Exporter_MacB"/>
</dbReference>
<sequence>MTGQLTLANLRSHTARYVAGGIAIVLGVAFITAAMLVSGSTRAALARAVGAQYDQADVVLLSDSFISSDVVRQVRGLDSVEAASGVAATGLGVVYPDSRQPTWVGARSLPVDPDLRWHKLTEGRLPRTADEVAVSELVAADRNLRPGSVLRAESSASPSGDADQALTTLRVVGIVARDSLPPSAALVVTEDWIIGWRGSAQYNEVLVKAAPGADVPQLLADVRAVAGSGATVRTVEAHVDATVEGLTGGVNVLGAFLLGFAAIAVFVATLVVANTFTILLAQRTRELALLRCVGAQRGQVRRSVLGESAVLGLVASAVGVAVGAGLAAVAVVLLERTNTAVVMGIQLDPVSVLVPIGVGLLTTVVAAFVPARRATRVPPLAALRPELAIRVRSRGGLLRLCLALLLVLAGVGLIAAGLGAEDITVGMLLGVAGGALSFLGVLLSGRFLVPVLVRLLGLVVGRGVPGRLSVANAVRNPGRTAATAGALLVGVTLISLMNVGAASVERTINTWLDDQYPLDLAAEIGGSAGISAQTVDAVRDVEGVQEVAVLRAAQVQTDGPAGPVDREAFGVDPEVASSVLREPSVVRDLRDGVAVMGPSFADGLGVEEGDTVQLRGENDATVTVQARIVKSDATPDLLLTARDLERLAPDAPTAMVWARLADGVTEQTVISRVEDALADAETVQLFGGAPERAFYNQVLTVMLLIATGLLGIAVLIALVGVGNTLSLSVIERTREQALLRALGLTRGQLRGMLALEAVLIAGAAVVLGLALGIGYGIAGTTVLLDLATENVEYAIPVERLLLVAVVALLAGLVASLLPARRAVRVPPASALADE</sequence>
<dbReference type="PANTHER" id="PTHR30572:SF4">
    <property type="entry name" value="ABC TRANSPORTER PERMEASE YTRF"/>
    <property type="match status" value="1"/>
</dbReference>
<name>A0A3D9VIA6_THECX</name>
<feature type="domain" description="ABC3 transporter permease C-terminal" evidence="8">
    <location>
        <begin position="260"/>
        <end position="379"/>
    </location>
</feature>
<comment type="similarity">
    <text evidence="6">Belongs to the ABC-4 integral membrane protein family.</text>
</comment>
<keyword evidence="10" id="KW-1185">Reference proteome</keyword>
<protein>
    <submittedName>
        <fullName evidence="9">Putative ABC transport system permease protein</fullName>
    </submittedName>
</protein>
<comment type="caution">
    <text evidence="9">The sequence shown here is derived from an EMBL/GenBank/DDBJ whole genome shotgun (WGS) entry which is preliminary data.</text>
</comment>
<feature type="transmembrane region" description="Helical" evidence="7">
    <location>
        <begin position="797"/>
        <end position="817"/>
    </location>
</feature>
<feature type="transmembrane region" description="Helical" evidence="7">
    <location>
        <begin position="481"/>
        <end position="501"/>
    </location>
</feature>